<keyword evidence="3" id="KW-0975">Bacterial flagellum</keyword>
<dbReference type="GO" id="GO:0005198">
    <property type="term" value="F:structural molecule activity"/>
    <property type="evidence" value="ECO:0007669"/>
    <property type="project" value="InterPro"/>
</dbReference>
<comment type="subcellular location">
    <subcellularLocation>
        <location evidence="1">Bacterial flagellum</location>
    </subcellularLocation>
</comment>
<organism evidence="6 7">
    <name type="scientific">Granulicella sibirica</name>
    <dbReference type="NCBI Taxonomy" id="2479048"/>
    <lineage>
        <taxon>Bacteria</taxon>
        <taxon>Pseudomonadati</taxon>
        <taxon>Acidobacteriota</taxon>
        <taxon>Terriglobia</taxon>
        <taxon>Terriglobales</taxon>
        <taxon>Acidobacteriaceae</taxon>
        <taxon>Granulicella</taxon>
    </lineage>
</organism>
<keyword evidence="6" id="KW-0282">Flagellum</keyword>
<sequence length="297" mass="30061">MRFVPNITSDVISDIQSSEQGLSTALQQVSSGQRVSVPSDDPAASAALVQLQTKAANVDQYTTNAESVLSQAQGADSVLTSVVALLNQAITTGTEGANSTSSTSDRQTLSTTIQGILSNVVSLANTTYQGISLFGGTVSGTAAFTADATSSTGYKYNGNSSVNSVQVGDTLTVQANIPGSTLFDNSSASVLGALSGLSKALSSGSSSAIGTATTAVTTALNYVTQQHVIYGNSINQLTSQETYLASDKVTLTASESSLTGIDTATAAENLTAAETDNSAVLAAAAKVLQNSLLNYLK</sequence>
<dbReference type="InterPro" id="IPR001492">
    <property type="entry name" value="Flagellin"/>
</dbReference>
<evidence type="ECO:0000256" key="2">
    <source>
        <dbReference type="ARBA" id="ARBA00005709"/>
    </source>
</evidence>
<dbReference type="OrthoDB" id="120064at2"/>
<comment type="caution">
    <text evidence="6">The sequence shown here is derived from an EMBL/GenBank/DDBJ whole genome shotgun (WGS) entry which is preliminary data.</text>
</comment>
<comment type="similarity">
    <text evidence="2">Belongs to the bacterial flagellin family.</text>
</comment>
<feature type="domain" description="Flagellin N-terminal" evidence="4">
    <location>
        <begin position="13"/>
        <end position="137"/>
    </location>
</feature>
<evidence type="ECO:0000313" key="7">
    <source>
        <dbReference type="Proteomes" id="UP000289437"/>
    </source>
</evidence>
<protein>
    <submittedName>
        <fullName evidence="6">Flagellar hook-associated protein FlgL</fullName>
    </submittedName>
</protein>
<evidence type="ECO:0000259" key="5">
    <source>
        <dbReference type="Pfam" id="PF00700"/>
    </source>
</evidence>
<gene>
    <name evidence="6" type="ORF">GRAN_0558</name>
</gene>
<dbReference type="AlphaFoldDB" id="A0A4Q0T5A7"/>
<dbReference type="GO" id="GO:0071973">
    <property type="term" value="P:bacterial-type flagellum-dependent cell motility"/>
    <property type="evidence" value="ECO:0007669"/>
    <property type="project" value="InterPro"/>
</dbReference>
<dbReference type="GO" id="GO:0009424">
    <property type="term" value="C:bacterial-type flagellum hook"/>
    <property type="evidence" value="ECO:0007669"/>
    <property type="project" value="InterPro"/>
</dbReference>
<evidence type="ECO:0000259" key="4">
    <source>
        <dbReference type="Pfam" id="PF00669"/>
    </source>
</evidence>
<accession>A0A4Q0T5A7</accession>
<keyword evidence="6" id="KW-0966">Cell projection</keyword>
<dbReference type="InterPro" id="IPR046358">
    <property type="entry name" value="Flagellin_C"/>
</dbReference>
<dbReference type="InterPro" id="IPR001029">
    <property type="entry name" value="Flagellin_N"/>
</dbReference>
<reference evidence="7" key="2">
    <citation type="submission" date="2019-02" db="EMBL/GenBank/DDBJ databases">
        <title>Granulicella sibirica sp. nov., a psychrotolerant acidobacterium isolated from an organic soil layer in forested tundra, West Siberia.</title>
        <authorList>
            <person name="Oshkin I.Y."/>
            <person name="Kulichevskaya I.S."/>
            <person name="Rijpstra W.I.C."/>
            <person name="Sinninghe Damste J.S."/>
            <person name="Rakitin A.L."/>
            <person name="Ravin N.V."/>
            <person name="Dedysh S.N."/>
        </authorList>
    </citation>
    <scope>NUCLEOTIDE SEQUENCE [LARGE SCALE GENOMIC DNA]</scope>
    <source>
        <strain evidence="7">AF10</strain>
    </source>
</reference>
<dbReference type="Pfam" id="PF00669">
    <property type="entry name" value="Flagellin_N"/>
    <property type="match status" value="1"/>
</dbReference>
<dbReference type="PANTHER" id="PTHR42792:SF1">
    <property type="entry name" value="FLAGELLAR HOOK-ASSOCIATED PROTEIN 3"/>
    <property type="match status" value="1"/>
</dbReference>
<keyword evidence="6" id="KW-0969">Cilium</keyword>
<dbReference type="NCBIfam" id="TIGR02550">
    <property type="entry name" value="flagell_flgL"/>
    <property type="match status" value="1"/>
</dbReference>
<name>A0A4Q0T5A7_9BACT</name>
<dbReference type="Gene3D" id="1.20.1330.10">
    <property type="entry name" value="f41 fragment of flagellin, N-terminal domain"/>
    <property type="match status" value="1"/>
</dbReference>
<dbReference type="PANTHER" id="PTHR42792">
    <property type="entry name" value="FLAGELLIN"/>
    <property type="match status" value="1"/>
</dbReference>
<dbReference type="SUPFAM" id="SSF64518">
    <property type="entry name" value="Phase 1 flagellin"/>
    <property type="match status" value="1"/>
</dbReference>
<proteinExistence type="inferred from homology"/>
<dbReference type="RefSeq" id="WP_128911444.1">
    <property type="nucleotide sequence ID" value="NZ_RDSM01000001.1"/>
</dbReference>
<dbReference type="InterPro" id="IPR013384">
    <property type="entry name" value="Flagell_FlgL"/>
</dbReference>
<dbReference type="Pfam" id="PF00700">
    <property type="entry name" value="Flagellin_C"/>
    <property type="match status" value="1"/>
</dbReference>
<evidence type="ECO:0000313" key="6">
    <source>
        <dbReference type="EMBL" id="RXH57248.1"/>
    </source>
</evidence>
<dbReference type="EMBL" id="RDSM01000001">
    <property type="protein sequence ID" value="RXH57248.1"/>
    <property type="molecule type" value="Genomic_DNA"/>
</dbReference>
<keyword evidence="7" id="KW-1185">Reference proteome</keyword>
<feature type="domain" description="Flagellin C-terminal" evidence="5">
    <location>
        <begin position="214"/>
        <end position="296"/>
    </location>
</feature>
<evidence type="ECO:0000256" key="1">
    <source>
        <dbReference type="ARBA" id="ARBA00004365"/>
    </source>
</evidence>
<dbReference type="Proteomes" id="UP000289437">
    <property type="component" value="Unassembled WGS sequence"/>
</dbReference>
<evidence type="ECO:0000256" key="3">
    <source>
        <dbReference type="ARBA" id="ARBA00023143"/>
    </source>
</evidence>
<reference evidence="6 7" key="1">
    <citation type="submission" date="2018-11" db="EMBL/GenBank/DDBJ databases">
        <authorList>
            <person name="Mardanov A.V."/>
            <person name="Ravin N.V."/>
            <person name="Dedysh S.N."/>
        </authorList>
    </citation>
    <scope>NUCLEOTIDE SEQUENCE [LARGE SCALE GENOMIC DNA]</scope>
    <source>
        <strain evidence="6 7">AF10</strain>
    </source>
</reference>